<comment type="caution">
    <text evidence="1">The sequence shown here is derived from an EMBL/GenBank/DDBJ whole genome shotgun (WGS) entry which is preliminary data.</text>
</comment>
<evidence type="ECO:0000313" key="2">
    <source>
        <dbReference type="Proteomes" id="UP000828048"/>
    </source>
</evidence>
<gene>
    <name evidence="1" type="ORF">Vadar_009879</name>
</gene>
<evidence type="ECO:0000313" key="1">
    <source>
        <dbReference type="EMBL" id="KAH7854082.1"/>
    </source>
</evidence>
<name>A0ACB7YLN7_9ERIC</name>
<protein>
    <submittedName>
        <fullName evidence="1">Uncharacterized protein</fullName>
    </submittedName>
</protein>
<sequence>MKKQMSMINEIQPGMRNWRANIIVTEKSLPKMATNGKVYQKLMFRDSEGTRIQAVIFGNDIDTLGETLKIYHTYCIRNATVQEIPTRHKIIESPNQWILSERTPIEEATVDDLSVRNLKYNFMPLGDIANYYQTADSIDVIGVRLKINQYNGLTLATKGSSSFIFNPAIPEANTLHNWCMANAAAIKKIPFKKGKQPAVALSNPPTKDTIIKINQLPTIVSSNEFHSLQVSCYVVDFQQRFWFLACSECNKITDADGGQDFWCNHCKKKVAPRPRCKFDVQLQDSTGLIIATAFAEIAEKLFKVTAEELYANTINGELALHCREKLSDSRDYVIDVRASKYDAQQSSLCRFFVNAVYDVATLMPSDDLSLEKTTKKNPRETGHNEASSDPEPIISDSSKLVAEEASNTNKLNSKKKKKKE</sequence>
<dbReference type="EMBL" id="CM037161">
    <property type="protein sequence ID" value="KAH7854082.1"/>
    <property type="molecule type" value="Genomic_DNA"/>
</dbReference>
<reference evidence="1 2" key="1">
    <citation type="journal article" date="2021" name="Hortic Res">
        <title>High-quality reference genome and annotation aids understanding of berry development for evergreen blueberry (Vaccinium darrowii).</title>
        <authorList>
            <person name="Yu J."/>
            <person name="Hulse-Kemp A.M."/>
            <person name="Babiker E."/>
            <person name="Staton M."/>
        </authorList>
    </citation>
    <scope>NUCLEOTIDE SEQUENCE [LARGE SCALE GENOMIC DNA]</scope>
    <source>
        <strain evidence="2">cv. NJ 8807/NJ 8810</strain>
        <tissue evidence="1">Young leaf</tissue>
    </source>
</reference>
<organism evidence="1 2">
    <name type="scientific">Vaccinium darrowii</name>
    <dbReference type="NCBI Taxonomy" id="229202"/>
    <lineage>
        <taxon>Eukaryota</taxon>
        <taxon>Viridiplantae</taxon>
        <taxon>Streptophyta</taxon>
        <taxon>Embryophyta</taxon>
        <taxon>Tracheophyta</taxon>
        <taxon>Spermatophyta</taxon>
        <taxon>Magnoliopsida</taxon>
        <taxon>eudicotyledons</taxon>
        <taxon>Gunneridae</taxon>
        <taxon>Pentapetalae</taxon>
        <taxon>asterids</taxon>
        <taxon>Ericales</taxon>
        <taxon>Ericaceae</taxon>
        <taxon>Vaccinioideae</taxon>
        <taxon>Vaccinieae</taxon>
        <taxon>Vaccinium</taxon>
    </lineage>
</organism>
<dbReference type="Proteomes" id="UP000828048">
    <property type="component" value="Chromosome 11"/>
</dbReference>
<keyword evidence="2" id="KW-1185">Reference proteome</keyword>
<proteinExistence type="predicted"/>
<accession>A0ACB7YLN7</accession>